<keyword evidence="4" id="KW-1185">Reference proteome</keyword>
<evidence type="ECO:0000313" key="3">
    <source>
        <dbReference type="EMBL" id="KOB73676.1"/>
    </source>
</evidence>
<dbReference type="AlphaFoldDB" id="A0A0L7LES7"/>
<comment type="caution">
    <text evidence="3">The sequence shown here is derived from an EMBL/GenBank/DDBJ whole genome shotgun (WGS) entry which is preliminary data.</text>
</comment>
<accession>A0A0L7LES7</accession>
<keyword evidence="2" id="KW-1133">Transmembrane helix</keyword>
<feature type="region of interest" description="Disordered" evidence="1">
    <location>
        <begin position="214"/>
        <end position="242"/>
    </location>
</feature>
<protein>
    <submittedName>
        <fullName evidence="3">Uncharacterized protein</fullName>
    </submittedName>
</protein>
<reference evidence="3 4" key="1">
    <citation type="journal article" date="2015" name="Genome Biol. Evol.">
        <title>The genome of winter moth (Operophtera brumata) provides a genomic perspective on sexual dimorphism and phenology.</title>
        <authorList>
            <person name="Derks M.F."/>
            <person name="Smit S."/>
            <person name="Salis L."/>
            <person name="Schijlen E."/>
            <person name="Bossers A."/>
            <person name="Mateman C."/>
            <person name="Pijl A.S."/>
            <person name="de Ridder D."/>
            <person name="Groenen M.A."/>
            <person name="Visser M.E."/>
            <person name="Megens H.J."/>
        </authorList>
    </citation>
    <scope>NUCLEOTIDE SEQUENCE [LARGE SCALE GENOMIC DNA]</scope>
    <source>
        <strain evidence="3">WM2013NL</strain>
        <tissue evidence="3">Head and thorax</tissue>
    </source>
</reference>
<feature type="region of interest" description="Disordered" evidence="1">
    <location>
        <begin position="156"/>
        <end position="175"/>
    </location>
</feature>
<organism evidence="3 4">
    <name type="scientific">Operophtera brumata</name>
    <name type="common">Winter moth</name>
    <name type="synonym">Phalaena brumata</name>
    <dbReference type="NCBI Taxonomy" id="104452"/>
    <lineage>
        <taxon>Eukaryota</taxon>
        <taxon>Metazoa</taxon>
        <taxon>Ecdysozoa</taxon>
        <taxon>Arthropoda</taxon>
        <taxon>Hexapoda</taxon>
        <taxon>Insecta</taxon>
        <taxon>Pterygota</taxon>
        <taxon>Neoptera</taxon>
        <taxon>Endopterygota</taxon>
        <taxon>Lepidoptera</taxon>
        <taxon>Glossata</taxon>
        <taxon>Ditrysia</taxon>
        <taxon>Geometroidea</taxon>
        <taxon>Geometridae</taxon>
        <taxon>Larentiinae</taxon>
        <taxon>Operophtera</taxon>
    </lineage>
</organism>
<feature type="transmembrane region" description="Helical" evidence="2">
    <location>
        <begin position="38"/>
        <end position="53"/>
    </location>
</feature>
<keyword evidence="2" id="KW-0472">Membrane</keyword>
<keyword evidence="2" id="KW-0812">Transmembrane</keyword>
<sequence length="242" mass="27527">MASVDATQLNLTIGKLSNWIHRRWNDFIFVRETNHTKAFLLVNIVLGSIFFFGKYFNGYLLIYISCMFLCVSYQIIPPLKKLLSHIVQDIESETEFEGLIPEASNVDIKLLSIEPEKTQYVDERQSLDDIPIDEASDSSDTSSLVTNFSMEKVKSLQKDDVETSDSSEDEYIPLEKQKESLISTLEVAEPESSWSSSAYNALWDIKDAVSNIMHSETDNKRKRVPSADSSDGFEMIDKNDLN</sequence>
<name>A0A0L7LES7_OPEBR</name>
<evidence type="ECO:0000313" key="4">
    <source>
        <dbReference type="Proteomes" id="UP000037510"/>
    </source>
</evidence>
<feature type="compositionally biased region" description="Acidic residues" evidence="1">
    <location>
        <begin position="162"/>
        <end position="172"/>
    </location>
</feature>
<dbReference type="EMBL" id="JTDY01001517">
    <property type="protein sequence ID" value="KOB73676.1"/>
    <property type="molecule type" value="Genomic_DNA"/>
</dbReference>
<evidence type="ECO:0000256" key="2">
    <source>
        <dbReference type="SAM" id="Phobius"/>
    </source>
</evidence>
<gene>
    <name evidence="3" type="ORF">OBRU01_10261</name>
</gene>
<evidence type="ECO:0000256" key="1">
    <source>
        <dbReference type="SAM" id="MobiDB-lite"/>
    </source>
</evidence>
<dbReference type="Proteomes" id="UP000037510">
    <property type="component" value="Unassembled WGS sequence"/>
</dbReference>
<proteinExistence type="predicted"/>